<protein>
    <recommendedName>
        <fullName evidence="10">Flagellar protein FliL</fullName>
    </recommendedName>
</protein>
<dbReference type="AlphaFoldDB" id="D1B5C6"/>
<dbReference type="GO" id="GO:0009425">
    <property type="term" value="C:bacterial-type flagellum basal body"/>
    <property type="evidence" value="ECO:0007669"/>
    <property type="project" value="InterPro"/>
</dbReference>
<sequence precursor="true">MFNERLLKISLAFIAVLILLGIFMINYALNDDGKRSSYEGVSSTKSSKGSSSANEVSLDTIYINIKSPKFKILKADIALEMRNAENKKAIQSDMQNVRNAVLRYLNEMEAKGLETNEGKERLKEELKEFLKESFGYEVEQIYLKNFILSP</sequence>
<dbReference type="Pfam" id="PF03748">
    <property type="entry name" value="FliL"/>
    <property type="match status" value="1"/>
</dbReference>
<keyword evidence="11" id="KW-0969">Cilium</keyword>
<dbReference type="Proteomes" id="UP000002222">
    <property type="component" value="Chromosome"/>
</dbReference>
<comment type="subcellular location">
    <subcellularLocation>
        <location evidence="2">Cell membrane</location>
        <topology evidence="2">Single-pass membrane protein</topology>
    </subcellularLocation>
</comment>
<dbReference type="HOGENOM" id="CLU_1739586_0_0_7"/>
<keyword evidence="5 10" id="KW-0145">Chemotaxis</keyword>
<keyword evidence="7 10" id="KW-0283">Flagellar rotation</keyword>
<evidence type="ECO:0000256" key="4">
    <source>
        <dbReference type="ARBA" id="ARBA00022475"/>
    </source>
</evidence>
<keyword evidence="4 10" id="KW-1003">Cell membrane</keyword>
<proteinExistence type="inferred from homology"/>
<evidence type="ECO:0000256" key="2">
    <source>
        <dbReference type="ARBA" id="ARBA00004162"/>
    </source>
</evidence>
<keyword evidence="11" id="KW-0282">Flagellum</keyword>
<dbReference type="InterPro" id="IPR005503">
    <property type="entry name" value="FliL"/>
</dbReference>
<dbReference type="KEGG" id="sdl:Sdel_2284"/>
<evidence type="ECO:0000256" key="10">
    <source>
        <dbReference type="RuleBase" id="RU364125"/>
    </source>
</evidence>
<evidence type="ECO:0000256" key="5">
    <source>
        <dbReference type="ARBA" id="ARBA00022500"/>
    </source>
</evidence>
<evidence type="ECO:0000256" key="8">
    <source>
        <dbReference type="ARBA" id="ARBA00022989"/>
    </source>
</evidence>
<feature type="transmembrane region" description="Helical" evidence="10">
    <location>
        <begin position="6"/>
        <end position="29"/>
    </location>
</feature>
<evidence type="ECO:0000313" key="11">
    <source>
        <dbReference type="EMBL" id="ACZ13296.1"/>
    </source>
</evidence>
<accession>D1B5C6</accession>
<evidence type="ECO:0000256" key="3">
    <source>
        <dbReference type="ARBA" id="ARBA00008281"/>
    </source>
</evidence>
<keyword evidence="11" id="KW-0966">Cell projection</keyword>
<name>D1B5C6_SULD5</name>
<reference evidence="11 12" key="2">
    <citation type="journal article" date="2010" name="Stand. Genomic Sci.">
        <title>Complete genome sequence of Sulfurospirillum deleyianum type strain (5175).</title>
        <authorList>
            <person name="Sikorski J."/>
            <person name="Lapidus A."/>
            <person name="Copeland A."/>
            <person name="Glavina Del Rio T."/>
            <person name="Nolan M."/>
            <person name="Lucas S."/>
            <person name="Chen F."/>
            <person name="Tice H."/>
            <person name="Cheng J.F."/>
            <person name="Saunders E."/>
            <person name="Bruce D."/>
            <person name="Goodwin L."/>
            <person name="Pitluck S."/>
            <person name="Ovchinnikova G."/>
            <person name="Pati A."/>
            <person name="Ivanova N."/>
            <person name="Mavromatis K."/>
            <person name="Chen A."/>
            <person name="Palaniappan K."/>
            <person name="Chain P."/>
            <person name="Land M."/>
            <person name="Hauser L."/>
            <person name="Chang Y.J."/>
            <person name="Jeffries C.D."/>
            <person name="Brettin T."/>
            <person name="Detter J.C."/>
            <person name="Han C."/>
            <person name="Rohde M."/>
            <person name="Lang E."/>
            <person name="Spring S."/>
            <person name="Goker M."/>
            <person name="Bristow J."/>
            <person name="Eisen J.A."/>
            <person name="Markowitz V."/>
            <person name="Hugenholtz P."/>
            <person name="Kyrpides N.C."/>
            <person name="Klenk H.P."/>
        </authorList>
    </citation>
    <scope>NUCLEOTIDE SEQUENCE [LARGE SCALE GENOMIC DNA]</scope>
    <source>
        <strain evidence="12">ATCC 51133 / DSM 6946 / 5175</strain>
    </source>
</reference>
<comment type="similarity">
    <text evidence="3 10">Belongs to the FliL family.</text>
</comment>
<dbReference type="OrthoDB" id="5339741at2"/>
<comment type="function">
    <text evidence="1 10">Controls the rotational direction of flagella during chemotaxis.</text>
</comment>
<reference evidence="12" key="1">
    <citation type="submission" date="2009-11" db="EMBL/GenBank/DDBJ databases">
        <title>The complete genome of Sulfurospirillum deleyianum DSM 6946.</title>
        <authorList>
            <consortium name="US DOE Joint Genome Institute (JGI-PGF)"/>
            <person name="Lucas S."/>
            <person name="Copeland A."/>
            <person name="Lapidus A."/>
            <person name="Glavina del Rio T."/>
            <person name="Dalin E."/>
            <person name="Tice H."/>
            <person name="Bruce D."/>
            <person name="Goodwin L."/>
            <person name="Pitluck S."/>
            <person name="Kyrpides N."/>
            <person name="Mavromatis K."/>
            <person name="Ivanova N."/>
            <person name="Ovchinnikova G."/>
            <person name="Munk A.C."/>
            <person name="Lu M."/>
            <person name="Brettin T."/>
            <person name="Detter J.C."/>
            <person name="Han C."/>
            <person name="Tapia R."/>
            <person name="Larimer F."/>
            <person name="Land M."/>
            <person name="Hauser L."/>
            <person name="Markowitz V."/>
            <person name="Cheng J.F."/>
            <person name="Hugenholtz P."/>
            <person name="Woyke T."/>
            <person name="Wu D."/>
            <person name="Aumann P."/>
            <person name="Schneider S."/>
            <person name="Lang E."/>
            <person name="Spring S."/>
            <person name="Klenk H.P."/>
            <person name="Eisen J.A."/>
        </authorList>
    </citation>
    <scope>NUCLEOTIDE SEQUENCE [LARGE SCALE GENOMIC DNA]</scope>
    <source>
        <strain evidence="12">ATCC 51133 / DSM 6946 / 5175</strain>
    </source>
</reference>
<gene>
    <name evidence="11" type="ordered locus">Sdel_2284</name>
</gene>
<keyword evidence="8 10" id="KW-1133">Transmembrane helix</keyword>
<evidence type="ECO:0000256" key="6">
    <source>
        <dbReference type="ARBA" id="ARBA00022692"/>
    </source>
</evidence>
<dbReference type="RefSeq" id="WP_012858040.1">
    <property type="nucleotide sequence ID" value="NC_013512.1"/>
</dbReference>
<dbReference type="GO" id="GO:0005886">
    <property type="term" value="C:plasma membrane"/>
    <property type="evidence" value="ECO:0007669"/>
    <property type="project" value="UniProtKB-SubCell"/>
</dbReference>
<dbReference type="GO" id="GO:0006935">
    <property type="term" value="P:chemotaxis"/>
    <property type="evidence" value="ECO:0007669"/>
    <property type="project" value="UniProtKB-KW"/>
</dbReference>
<organism evidence="11 12">
    <name type="scientific">Sulfurospirillum deleyianum (strain ATCC 51133 / DSM 6946 / 5175)</name>
    <dbReference type="NCBI Taxonomy" id="525898"/>
    <lineage>
        <taxon>Bacteria</taxon>
        <taxon>Pseudomonadati</taxon>
        <taxon>Campylobacterota</taxon>
        <taxon>Epsilonproteobacteria</taxon>
        <taxon>Campylobacterales</taxon>
        <taxon>Sulfurospirillaceae</taxon>
        <taxon>Sulfurospirillum</taxon>
    </lineage>
</organism>
<dbReference type="EMBL" id="CP001816">
    <property type="protein sequence ID" value="ACZ13296.1"/>
    <property type="molecule type" value="Genomic_DNA"/>
</dbReference>
<evidence type="ECO:0000256" key="1">
    <source>
        <dbReference type="ARBA" id="ARBA00002254"/>
    </source>
</evidence>
<dbReference type="GO" id="GO:0071978">
    <property type="term" value="P:bacterial-type flagellum-dependent swarming motility"/>
    <property type="evidence" value="ECO:0007669"/>
    <property type="project" value="TreeGrafter"/>
</dbReference>
<dbReference type="PANTHER" id="PTHR35091:SF2">
    <property type="entry name" value="FLAGELLAR PROTEIN FLIL"/>
    <property type="match status" value="1"/>
</dbReference>
<keyword evidence="12" id="KW-1185">Reference proteome</keyword>
<evidence type="ECO:0000313" key="12">
    <source>
        <dbReference type="Proteomes" id="UP000002222"/>
    </source>
</evidence>
<keyword evidence="6 10" id="KW-0812">Transmembrane</keyword>
<keyword evidence="9 10" id="KW-0472">Membrane</keyword>
<dbReference type="PANTHER" id="PTHR35091">
    <property type="entry name" value="FLAGELLAR PROTEIN FLIL"/>
    <property type="match status" value="1"/>
</dbReference>
<evidence type="ECO:0000256" key="7">
    <source>
        <dbReference type="ARBA" id="ARBA00022779"/>
    </source>
</evidence>
<dbReference type="eggNOG" id="COG1580">
    <property type="taxonomic scope" value="Bacteria"/>
</dbReference>
<evidence type="ECO:0000256" key="9">
    <source>
        <dbReference type="ARBA" id="ARBA00023136"/>
    </source>
</evidence>
<dbReference type="STRING" id="525898.Sdel_2284"/>